<gene>
    <name evidence="2" type="ORF">DK880_00878</name>
</gene>
<dbReference type="EMBL" id="CP029619">
    <property type="protein sequence ID" value="AWN82179.1"/>
    <property type="molecule type" value="Genomic_DNA"/>
</dbReference>
<keyword evidence="1" id="KW-0472">Membrane</keyword>
<evidence type="ECO:0000313" key="2">
    <source>
        <dbReference type="EMBL" id="AWN82179.1"/>
    </source>
</evidence>
<evidence type="ECO:0000313" key="3">
    <source>
        <dbReference type="Proteomes" id="UP000245872"/>
    </source>
</evidence>
<name>A0A2Z3LA03_9BACT</name>
<keyword evidence="3" id="KW-1185">Reference proteome</keyword>
<keyword evidence="1" id="KW-0812">Transmembrane</keyword>
<organism evidence="2 3">
    <name type="scientific">Candidatus Cardinium hertigii</name>
    <dbReference type="NCBI Taxonomy" id="247481"/>
    <lineage>
        <taxon>Bacteria</taxon>
        <taxon>Pseudomonadati</taxon>
        <taxon>Bacteroidota</taxon>
        <taxon>Cytophagia</taxon>
        <taxon>Cytophagales</taxon>
        <taxon>Amoebophilaceae</taxon>
        <taxon>Candidatus Cardinium</taxon>
    </lineage>
</organism>
<evidence type="ECO:0000256" key="1">
    <source>
        <dbReference type="SAM" id="Phobius"/>
    </source>
</evidence>
<feature type="transmembrane region" description="Helical" evidence="1">
    <location>
        <begin position="35"/>
        <end position="54"/>
    </location>
</feature>
<feature type="transmembrane region" description="Helical" evidence="1">
    <location>
        <begin position="6"/>
        <end position="23"/>
    </location>
</feature>
<dbReference type="AlphaFoldDB" id="A0A2Z3LA03"/>
<accession>A0A2Z3LA03</accession>
<sequence>MLAAHYLVVLELLCIYLLINYKNYNILYNNHIGKYIILVMIIFSLSHLVIFLIVNNRIEKAAAVEALKRTGQLKLLI</sequence>
<dbReference type="Proteomes" id="UP000245872">
    <property type="component" value="Chromosome"/>
</dbReference>
<proteinExistence type="predicted"/>
<protein>
    <submittedName>
        <fullName evidence="2">Uncharacterized protein</fullName>
    </submittedName>
</protein>
<keyword evidence="1" id="KW-1133">Transmembrane helix</keyword>
<dbReference type="KEGG" id="cher:DK880_00878"/>
<reference evidence="2 3" key="1">
    <citation type="submission" date="2018-05" db="EMBL/GenBank/DDBJ databases">
        <title>Candidatus Cardinium hertigii Genome Assembly.</title>
        <authorList>
            <person name="Showmaker K.C."/>
            <person name="Walden K.O."/>
            <person name="Fields C.J."/>
            <person name="Lambert K.N."/>
            <person name="Hudson M.E."/>
        </authorList>
    </citation>
    <scope>NUCLEOTIDE SEQUENCE [LARGE SCALE GENOMIC DNA]</scope>
    <source>
        <strain evidence="3">cHgTN10</strain>
    </source>
</reference>